<feature type="transmembrane region" description="Helical" evidence="1">
    <location>
        <begin position="37"/>
        <end position="57"/>
    </location>
</feature>
<keyword evidence="1" id="KW-0472">Membrane</keyword>
<keyword evidence="1" id="KW-1133">Transmembrane helix</keyword>
<dbReference type="RefSeq" id="WP_127086201.1">
    <property type="nucleotide sequence ID" value="NZ_RSCL01000029.1"/>
</dbReference>
<keyword evidence="1" id="KW-0812">Transmembrane</keyword>
<name>A0A433UXH7_9CYAN</name>
<comment type="caution">
    <text evidence="2">The sequence shown here is derived from an EMBL/GenBank/DDBJ whole genome shotgun (WGS) entry which is preliminary data.</text>
</comment>
<accession>A0A433UXH7</accession>
<proteinExistence type="predicted"/>
<gene>
    <name evidence="2" type="ORF">DSM106972_081570</name>
</gene>
<dbReference type="EMBL" id="RSCL01000029">
    <property type="protein sequence ID" value="RUS98528.1"/>
    <property type="molecule type" value="Genomic_DNA"/>
</dbReference>
<keyword evidence="3" id="KW-1185">Reference proteome</keyword>
<reference evidence="2" key="1">
    <citation type="submission" date="2018-12" db="EMBL/GenBank/DDBJ databases">
        <authorList>
            <person name="Will S."/>
            <person name="Neumann-Schaal M."/>
            <person name="Henke P."/>
        </authorList>
    </citation>
    <scope>NUCLEOTIDE SEQUENCE</scope>
    <source>
        <strain evidence="2">PCC 7102</strain>
    </source>
</reference>
<dbReference type="AlphaFoldDB" id="A0A433UXH7"/>
<evidence type="ECO:0008006" key="4">
    <source>
        <dbReference type="Google" id="ProtNLM"/>
    </source>
</evidence>
<protein>
    <recommendedName>
        <fullName evidence="4">Bacteriocin</fullName>
    </recommendedName>
</protein>
<organism evidence="2 3">
    <name type="scientific">Dulcicalothrix desertica PCC 7102</name>
    <dbReference type="NCBI Taxonomy" id="232991"/>
    <lineage>
        <taxon>Bacteria</taxon>
        <taxon>Bacillati</taxon>
        <taxon>Cyanobacteriota</taxon>
        <taxon>Cyanophyceae</taxon>
        <taxon>Nostocales</taxon>
        <taxon>Calotrichaceae</taxon>
        <taxon>Dulcicalothrix</taxon>
    </lineage>
</organism>
<evidence type="ECO:0000313" key="3">
    <source>
        <dbReference type="Proteomes" id="UP000271624"/>
    </source>
</evidence>
<dbReference type="Proteomes" id="UP000271624">
    <property type="component" value="Unassembled WGS sequence"/>
</dbReference>
<evidence type="ECO:0000313" key="2">
    <source>
        <dbReference type="EMBL" id="RUS98528.1"/>
    </source>
</evidence>
<sequence>MATISISNLRATGADLFADSESYLSELTDAELNETKGGSIIAAAAVYAAVVITTAIAERLSR</sequence>
<dbReference type="OrthoDB" id="490865at2"/>
<reference evidence="2" key="2">
    <citation type="journal article" date="2019" name="Genome Biol. Evol.">
        <title>Day and night: Metabolic profiles and evolutionary relationships of six axenic non-marine cyanobacteria.</title>
        <authorList>
            <person name="Will S.E."/>
            <person name="Henke P."/>
            <person name="Boedeker C."/>
            <person name="Huang S."/>
            <person name="Brinkmann H."/>
            <person name="Rohde M."/>
            <person name="Jarek M."/>
            <person name="Friedl T."/>
            <person name="Seufert S."/>
            <person name="Schumacher M."/>
            <person name="Overmann J."/>
            <person name="Neumann-Schaal M."/>
            <person name="Petersen J."/>
        </authorList>
    </citation>
    <scope>NUCLEOTIDE SEQUENCE [LARGE SCALE GENOMIC DNA]</scope>
    <source>
        <strain evidence="2">PCC 7102</strain>
    </source>
</reference>
<evidence type="ECO:0000256" key="1">
    <source>
        <dbReference type="SAM" id="Phobius"/>
    </source>
</evidence>